<evidence type="ECO:0000313" key="1">
    <source>
        <dbReference type="EMBL" id="OGE74360.1"/>
    </source>
</evidence>
<comment type="caution">
    <text evidence="1">The sequence shown here is derived from an EMBL/GenBank/DDBJ whole genome shotgun (WGS) entry which is preliminary data.</text>
</comment>
<dbReference type="Proteomes" id="UP000177610">
    <property type="component" value="Unassembled WGS sequence"/>
</dbReference>
<protein>
    <submittedName>
        <fullName evidence="1">Uncharacterized protein</fullName>
    </submittedName>
</protein>
<organism evidence="1 2">
    <name type="scientific">Candidatus Doudnabacteria bacterium RIFCSPHIGHO2_01_FULL_41_86</name>
    <dbReference type="NCBI Taxonomy" id="1817821"/>
    <lineage>
        <taxon>Bacteria</taxon>
        <taxon>Candidatus Doudnaibacteriota</taxon>
    </lineage>
</organism>
<dbReference type="AlphaFoldDB" id="A0A1F5NA82"/>
<dbReference type="STRING" id="1817821.A2717_02360"/>
<gene>
    <name evidence="1" type="ORF">A2717_02360</name>
</gene>
<dbReference type="EMBL" id="MFEH01000001">
    <property type="protein sequence ID" value="OGE74360.1"/>
    <property type="molecule type" value="Genomic_DNA"/>
</dbReference>
<sequence>MRRFRIYSETVDRTEPDGSQILRSRGCDGVAHMDSLARIVCEDGQVVWAEPVGEEDRGACDFSCGAQRLGEFISNPSLVLNRESITGFDDEYLIEPPIEESVPLEPEDIHWDSSKTYPQK</sequence>
<proteinExistence type="predicted"/>
<reference evidence="1 2" key="1">
    <citation type="journal article" date="2016" name="Nat. Commun.">
        <title>Thousands of microbial genomes shed light on interconnected biogeochemical processes in an aquifer system.</title>
        <authorList>
            <person name="Anantharaman K."/>
            <person name="Brown C.T."/>
            <person name="Hug L.A."/>
            <person name="Sharon I."/>
            <person name="Castelle C.J."/>
            <person name="Probst A.J."/>
            <person name="Thomas B.C."/>
            <person name="Singh A."/>
            <person name="Wilkins M.J."/>
            <person name="Karaoz U."/>
            <person name="Brodie E.L."/>
            <person name="Williams K.H."/>
            <person name="Hubbard S.S."/>
            <person name="Banfield J.F."/>
        </authorList>
    </citation>
    <scope>NUCLEOTIDE SEQUENCE [LARGE SCALE GENOMIC DNA]</scope>
</reference>
<name>A0A1F5NA82_9BACT</name>
<accession>A0A1F5NA82</accession>
<evidence type="ECO:0000313" key="2">
    <source>
        <dbReference type="Proteomes" id="UP000177610"/>
    </source>
</evidence>